<evidence type="ECO:0000313" key="1">
    <source>
        <dbReference type="EMBL" id="RMY85196.1"/>
    </source>
</evidence>
<dbReference type="AlphaFoldDB" id="A0A3M7F9B1"/>
<dbReference type="SUPFAM" id="SSF50447">
    <property type="entry name" value="Translation proteins"/>
    <property type="match status" value="1"/>
</dbReference>
<dbReference type="OrthoDB" id="364892at2759"/>
<dbReference type="Proteomes" id="UP000268823">
    <property type="component" value="Unassembled WGS sequence"/>
</dbReference>
<reference evidence="1 2" key="1">
    <citation type="journal article" date="2018" name="BMC Genomics">
        <title>Genomic evidence for intraspecific hybridization in a clonal and extremely halotolerant yeast.</title>
        <authorList>
            <person name="Gostincar C."/>
            <person name="Stajich J.E."/>
            <person name="Zupancic J."/>
            <person name="Zalar P."/>
            <person name="Gunde-Cimerman N."/>
        </authorList>
    </citation>
    <scope>NUCLEOTIDE SEQUENCE [LARGE SCALE GENOMIC DNA]</scope>
    <source>
        <strain evidence="1 2">EXF-2788</strain>
    </source>
</reference>
<protein>
    <submittedName>
        <fullName evidence="1">Uncharacterized protein</fullName>
    </submittedName>
</protein>
<proteinExistence type="predicted"/>
<dbReference type="InterPro" id="IPR009000">
    <property type="entry name" value="Transl_B-barrel_sf"/>
</dbReference>
<accession>A0A3M7F9B1</accession>
<dbReference type="Gene3D" id="2.40.30.10">
    <property type="entry name" value="Translation factors"/>
    <property type="match status" value="1"/>
</dbReference>
<evidence type="ECO:0000313" key="2">
    <source>
        <dbReference type="Proteomes" id="UP000268823"/>
    </source>
</evidence>
<dbReference type="EMBL" id="QWIR01000135">
    <property type="protein sequence ID" value="RMY85196.1"/>
    <property type="molecule type" value="Genomic_DNA"/>
</dbReference>
<name>A0A3M7F9B1_HORWE</name>
<gene>
    <name evidence="1" type="ORF">D0861_06556</name>
</gene>
<sequence>MAFEHFRKPCRLSNRRAQRQCERCNEPETLCKHPKELQSLQGLAGSVRIHGPSYAPGKKKDLFIKSIQRPIPTMGRHTEPVEDVPSGNILPFW</sequence>
<organism evidence="1 2">
    <name type="scientific">Hortaea werneckii</name>
    <name type="common">Black yeast</name>
    <name type="synonym">Cladosporium werneckii</name>
    <dbReference type="NCBI Taxonomy" id="91943"/>
    <lineage>
        <taxon>Eukaryota</taxon>
        <taxon>Fungi</taxon>
        <taxon>Dikarya</taxon>
        <taxon>Ascomycota</taxon>
        <taxon>Pezizomycotina</taxon>
        <taxon>Dothideomycetes</taxon>
        <taxon>Dothideomycetidae</taxon>
        <taxon>Mycosphaerellales</taxon>
        <taxon>Teratosphaeriaceae</taxon>
        <taxon>Hortaea</taxon>
    </lineage>
</organism>
<comment type="caution">
    <text evidence="1">The sequence shown here is derived from an EMBL/GenBank/DDBJ whole genome shotgun (WGS) entry which is preliminary data.</text>
</comment>